<dbReference type="AlphaFoldDB" id="A0A085NRK7"/>
<dbReference type="EMBL" id="KL363183">
    <property type="protein sequence ID" value="KFD58813.1"/>
    <property type="molecule type" value="Genomic_DNA"/>
</dbReference>
<protein>
    <submittedName>
        <fullName evidence="2">Uncharacterized protein</fullName>
    </submittedName>
</protein>
<evidence type="ECO:0000313" key="3">
    <source>
        <dbReference type="Proteomes" id="UP000030764"/>
    </source>
</evidence>
<dbReference type="EMBL" id="KL367479">
    <property type="protein sequence ID" value="KFD72103.1"/>
    <property type="molecule type" value="Genomic_DNA"/>
</dbReference>
<gene>
    <name evidence="1" type="ORF">M513_00506</name>
    <name evidence="2" type="ORF">M514_00506</name>
</gene>
<sequence length="164" mass="18422">MSTRGNFNWATKIGLAIDRGHVTIDRAWQCQQRRGAFPFVLTANNLNWSYTIGEVRQEFRPRQTSLAFVDVHHLDSSCAKREKKVELCRNNHPQTFRKRIRCTAAAGGAKDLPPPARCGGAHAALTALIGSILSTGEVRRLVLQRPYQLTSFHQIAHPVESHKL</sequence>
<name>A0A085NRK7_9BILA</name>
<reference evidence="2 3" key="1">
    <citation type="journal article" date="2014" name="Nat. Genet.">
        <title>Genome and transcriptome of the porcine whipworm Trichuris suis.</title>
        <authorList>
            <person name="Jex A.R."/>
            <person name="Nejsum P."/>
            <person name="Schwarz E.M."/>
            <person name="Hu L."/>
            <person name="Young N.D."/>
            <person name="Hall R.S."/>
            <person name="Korhonen P.K."/>
            <person name="Liao S."/>
            <person name="Thamsborg S."/>
            <person name="Xia J."/>
            <person name="Xu P."/>
            <person name="Wang S."/>
            <person name="Scheerlinck J.P."/>
            <person name="Hofmann A."/>
            <person name="Sternberg P.W."/>
            <person name="Wang J."/>
            <person name="Gasser R.B."/>
        </authorList>
    </citation>
    <scope>NUCLEOTIDE SEQUENCE [LARGE SCALE GENOMIC DNA]</scope>
    <source>
        <strain evidence="2">DCEP-RM93F</strain>
        <strain evidence="1">DCEP-RM93M</strain>
    </source>
</reference>
<organism evidence="2">
    <name type="scientific">Trichuris suis</name>
    <name type="common">pig whipworm</name>
    <dbReference type="NCBI Taxonomy" id="68888"/>
    <lineage>
        <taxon>Eukaryota</taxon>
        <taxon>Metazoa</taxon>
        <taxon>Ecdysozoa</taxon>
        <taxon>Nematoda</taxon>
        <taxon>Enoplea</taxon>
        <taxon>Dorylaimia</taxon>
        <taxon>Trichinellida</taxon>
        <taxon>Trichuridae</taxon>
        <taxon>Trichuris</taxon>
    </lineage>
</organism>
<accession>A0A085NRK7</accession>
<keyword evidence="3" id="KW-1185">Reference proteome</keyword>
<dbReference type="Proteomes" id="UP000030758">
    <property type="component" value="Unassembled WGS sequence"/>
</dbReference>
<evidence type="ECO:0000313" key="1">
    <source>
        <dbReference type="EMBL" id="KFD58813.1"/>
    </source>
</evidence>
<dbReference type="Proteomes" id="UP000030764">
    <property type="component" value="Unassembled WGS sequence"/>
</dbReference>
<proteinExistence type="predicted"/>
<evidence type="ECO:0000313" key="2">
    <source>
        <dbReference type="EMBL" id="KFD72103.1"/>
    </source>
</evidence>